<sequence length="747" mass="83192">MFQKSKLIFTLILFITFLSHAQELAFPSAEGFGKYASGGRGGLVYTVTNLNDDGEGSLRKGILKKGPRIIVFAVSGTIELKSDLDVNRGDLSILGQTAPGDGITIKGYPFTVKADNVIIRYLRFRMGDAEKVEGDALGCRDANNVIIDHCSVSWATDENASFYNNSNFTLQYCIISEALNNSVHHKGAHGYGGIWGGVNASFHHNLIASNNSRNPRFSGSSTTENSKNEFVDFRNNVIYNWGENNIYGGEKGTYNVVNNYFKSGPATPKSKQDRIINPSEPYGKFYVDGNYVEGFDAVSNNNWNGGVQCDNPLETKQDSEIDIADNTSTQSAKEAYEEVLKKAGNSLSRDAVDARIIHNTREGSANYKNGIIDSQDNVGGWPELKLGTPKTDTDEDGMPDDWEKENKLNPNLNDSNLFTLDKSFTNIEVYANSLVNGFAKKKKNLINGKYFHFVVDANNNGDFSTVQAAINAVPDFRKNETRIFIKNGIYKEKLVLPASKTNITFVGEDKFKTILTYDDFAQKHNSFGEEMGTTGSTSFFIFGDNFKAENITFENSAGPVGQAVAVRVDGDKVIFNNCRFLGNQDTLYCHGNNSRQYYKDCYIEGTVDFIFGWSTAYFDNCEIFCKNSGYVTAASTNEDTAYGFVFKNCKITGSAQENTFYLGRPWRDYAKTVWIDCYMDKHIKTEGWHNWGKPQAEQTTFYAEYGSTGPGASSKRVTWAKQLSKKEAEVFSLDNVLRGNDDWKPKL</sequence>
<dbReference type="Pfam" id="PF01095">
    <property type="entry name" value="Pectinesterase"/>
    <property type="match status" value="1"/>
</dbReference>
<feature type="active site" evidence="5">
    <location>
        <position position="608"/>
    </location>
</feature>
<feature type="domain" description="Pectinesterase catalytic" evidence="7">
    <location>
        <begin position="453"/>
        <end position="740"/>
    </location>
</feature>
<keyword evidence="4" id="KW-0325">Glycoprotein</keyword>
<dbReference type="Gene3D" id="2.160.20.10">
    <property type="entry name" value="Single-stranded right-handed beta-helix, Pectin lyase-like"/>
    <property type="match status" value="2"/>
</dbReference>
<dbReference type="SUPFAM" id="SSF51126">
    <property type="entry name" value="Pectin lyase-like"/>
    <property type="match status" value="2"/>
</dbReference>
<reference evidence="8" key="1">
    <citation type="submission" date="2022-02" db="EMBL/GenBank/DDBJ databases">
        <title>Aestuariibaculum sp., a marine bacterium isolated from sediment in Guangxi.</title>
        <authorList>
            <person name="Ying J."/>
        </authorList>
    </citation>
    <scope>NUCLEOTIDE SEQUENCE</scope>
    <source>
        <strain evidence="8">L182</strain>
    </source>
</reference>
<evidence type="ECO:0000256" key="3">
    <source>
        <dbReference type="ARBA" id="ARBA00023085"/>
    </source>
</evidence>
<gene>
    <name evidence="8" type="ORF">MKW35_03685</name>
</gene>
<name>A0ABS9RFI3_9FLAO</name>
<evidence type="ECO:0000256" key="6">
    <source>
        <dbReference type="SAM" id="SignalP"/>
    </source>
</evidence>
<evidence type="ECO:0000313" key="9">
    <source>
        <dbReference type="Proteomes" id="UP001156141"/>
    </source>
</evidence>
<feature type="signal peptide" evidence="6">
    <location>
        <begin position="1"/>
        <end position="21"/>
    </location>
</feature>
<comment type="caution">
    <text evidence="8">The sequence shown here is derived from an EMBL/GenBank/DDBJ whole genome shotgun (WGS) entry which is preliminary data.</text>
</comment>
<dbReference type="Proteomes" id="UP001156141">
    <property type="component" value="Unassembled WGS sequence"/>
</dbReference>
<evidence type="ECO:0000256" key="4">
    <source>
        <dbReference type="ARBA" id="ARBA00023180"/>
    </source>
</evidence>
<accession>A0ABS9RFI3</accession>
<dbReference type="InterPro" id="IPR033131">
    <property type="entry name" value="Pectinesterase_Asp_AS"/>
</dbReference>
<evidence type="ECO:0000256" key="1">
    <source>
        <dbReference type="ARBA" id="ARBA00022723"/>
    </source>
</evidence>
<proteinExistence type="predicted"/>
<dbReference type="InterPro" id="IPR000070">
    <property type="entry name" value="Pectinesterase_cat"/>
</dbReference>
<dbReference type="InterPro" id="IPR011050">
    <property type="entry name" value="Pectin_lyase_fold/virulence"/>
</dbReference>
<evidence type="ECO:0000313" key="8">
    <source>
        <dbReference type="EMBL" id="MCH4551709.1"/>
    </source>
</evidence>
<feature type="chain" id="PRO_5046938985" evidence="6">
    <location>
        <begin position="22"/>
        <end position="747"/>
    </location>
</feature>
<keyword evidence="9" id="KW-1185">Reference proteome</keyword>
<keyword evidence="3" id="KW-0063">Aspartyl esterase</keyword>
<dbReference type="PANTHER" id="PTHR42970:SF1">
    <property type="entry name" value="PECTATE LYASE C-RELATED"/>
    <property type="match status" value="1"/>
</dbReference>
<dbReference type="PANTHER" id="PTHR42970">
    <property type="entry name" value="PECTATE LYASE C-RELATED"/>
    <property type="match status" value="1"/>
</dbReference>
<dbReference type="EMBL" id="JAKVQD010000001">
    <property type="protein sequence ID" value="MCH4551709.1"/>
    <property type="molecule type" value="Genomic_DNA"/>
</dbReference>
<keyword evidence="6" id="KW-0732">Signal</keyword>
<protein>
    <submittedName>
        <fullName evidence="8">Pectinesterase family protein</fullName>
    </submittedName>
</protein>
<evidence type="ECO:0000256" key="2">
    <source>
        <dbReference type="ARBA" id="ARBA00022801"/>
    </source>
</evidence>
<evidence type="ECO:0000256" key="5">
    <source>
        <dbReference type="PROSITE-ProRule" id="PRU10040"/>
    </source>
</evidence>
<evidence type="ECO:0000259" key="7">
    <source>
        <dbReference type="Pfam" id="PF01095"/>
    </source>
</evidence>
<dbReference type="InterPro" id="IPR052063">
    <property type="entry name" value="Polysaccharide_Lyase_1"/>
</dbReference>
<organism evidence="8 9">
    <name type="scientific">Aestuariibaculum lutulentum</name>
    <dbReference type="NCBI Taxonomy" id="2920935"/>
    <lineage>
        <taxon>Bacteria</taxon>
        <taxon>Pseudomonadati</taxon>
        <taxon>Bacteroidota</taxon>
        <taxon>Flavobacteriia</taxon>
        <taxon>Flavobacteriales</taxon>
        <taxon>Flavobacteriaceae</taxon>
    </lineage>
</organism>
<dbReference type="RefSeq" id="WP_240572036.1">
    <property type="nucleotide sequence ID" value="NZ_CP136709.1"/>
</dbReference>
<dbReference type="PROSITE" id="PS00503">
    <property type="entry name" value="PECTINESTERASE_2"/>
    <property type="match status" value="1"/>
</dbReference>
<keyword evidence="2" id="KW-0378">Hydrolase</keyword>
<keyword evidence="1" id="KW-0479">Metal-binding</keyword>
<dbReference type="InterPro" id="IPR012334">
    <property type="entry name" value="Pectin_lyas_fold"/>
</dbReference>